<proteinExistence type="predicted"/>
<feature type="non-terminal residue" evidence="2">
    <location>
        <position position="199"/>
    </location>
</feature>
<protein>
    <submittedName>
        <fullName evidence="2">Uncharacterized protein</fullName>
    </submittedName>
</protein>
<feature type="region of interest" description="Disordered" evidence="1">
    <location>
        <begin position="37"/>
        <end position="199"/>
    </location>
</feature>
<feature type="compositionally biased region" description="Polar residues" evidence="1">
    <location>
        <begin position="90"/>
        <end position="100"/>
    </location>
</feature>
<feature type="compositionally biased region" description="Polar residues" evidence="1">
    <location>
        <begin position="65"/>
        <end position="75"/>
    </location>
</feature>
<dbReference type="EMBL" id="GEIB01001785">
    <property type="protein sequence ID" value="JAR86587.1"/>
    <property type="molecule type" value="Transcribed_RNA"/>
</dbReference>
<evidence type="ECO:0000313" key="2">
    <source>
        <dbReference type="EMBL" id="JAR86587.1"/>
    </source>
</evidence>
<sequence length="199" mass="21303">PECSVIFDEGDTECVSSASTKESIEKVSDSCDHAASLHQTAKSASEKQPVASDSDSVIPVDHSQGDCSEATTIHASSVPAKGTDDDESKSACSGKNQTEILHNDECNSETETAVSLPHLQTKGQSESGGTVTRSVEAVTARAEDFEHTRQETNAGDTTEKSPHEKRSSNCAHDPGDVNRRNKRSMSPVVQHRRKRTPSP</sequence>
<organism evidence="2">
    <name type="scientific">Alectorobius mimon</name>
    <dbReference type="NCBI Taxonomy" id="360319"/>
    <lineage>
        <taxon>Eukaryota</taxon>
        <taxon>Metazoa</taxon>
        <taxon>Ecdysozoa</taxon>
        <taxon>Arthropoda</taxon>
        <taxon>Chelicerata</taxon>
        <taxon>Arachnida</taxon>
        <taxon>Acari</taxon>
        <taxon>Parasitiformes</taxon>
        <taxon>Ixodida</taxon>
        <taxon>Ixodoidea</taxon>
        <taxon>Argasidae</taxon>
        <taxon>Ornithodorinae</taxon>
        <taxon>Alectorobius</taxon>
    </lineage>
</organism>
<feature type="compositionally biased region" description="Basic and acidic residues" evidence="1">
    <location>
        <begin position="141"/>
        <end position="150"/>
    </location>
</feature>
<dbReference type="AlphaFoldDB" id="A0A147B781"/>
<feature type="compositionally biased region" description="Polar residues" evidence="1">
    <location>
        <begin position="121"/>
        <end position="133"/>
    </location>
</feature>
<feature type="non-terminal residue" evidence="2">
    <location>
        <position position="1"/>
    </location>
</feature>
<accession>A0A147B781</accession>
<feature type="compositionally biased region" description="Basic residues" evidence="1">
    <location>
        <begin position="190"/>
        <end position="199"/>
    </location>
</feature>
<feature type="compositionally biased region" description="Basic and acidic residues" evidence="1">
    <location>
        <begin position="157"/>
        <end position="179"/>
    </location>
</feature>
<name>A0A147B781_9ACAR</name>
<evidence type="ECO:0000256" key="1">
    <source>
        <dbReference type="SAM" id="MobiDB-lite"/>
    </source>
</evidence>
<reference evidence="2" key="1">
    <citation type="submission" date="2016-03" db="EMBL/GenBank/DDBJ databases">
        <title>Gut transcriptome analysis on engorged females of Ornithodoros mimon (Acari: Argasidae) and phylogenetic inferences of soft ticks.</title>
        <authorList>
            <person name="Landulfo G.A."/>
            <person name="Giovanni D."/>
            <person name="Carvalho E."/>
            <person name="Junqueira-de-Azevedo I."/>
            <person name="Patane J."/>
            <person name="Mendoca R."/>
            <person name="Barros-Battesti D."/>
        </authorList>
    </citation>
    <scope>NUCLEOTIDE SEQUENCE</scope>
    <source>
        <strain evidence="2">Females</strain>
        <tissue evidence="2">Gut</tissue>
    </source>
</reference>